<evidence type="ECO:0000313" key="2">
    <source>
        <dbReference type="EMBL" id="OUJ74091.1"/>
    </source>
</evidence>
<evidence type="ECO:0008006" key="4">
    <source>
        <dbReference type="Google" id="ProtNLM"/>
    </source>
</evidence>
<feature type="region of interest" description="Disordered" evidence="1">
    <location>
        <begin position="23"/>
        <end position="47"/>
    </location>
</feature>
<sequence length="139" mass="15424">MKLLFLGLCLASVLGKPAHHVASSLRQGLEQETPGRRPPGGPGPMSAELLKDLNLSADQQERVDAIFKNQQQEMEDLRSSTGNDHDHDKIMSSMRKLESQADAQLKATLTSEQYAKYQAKKKDRPRPPKDGHAPPRDSQ</sequence>
<gene>
    <name evidence="2" type="ORF">BXP70_10130</name>
</gene>
<organism evidence="2 3">
    <name type="scientific">Hymenobacter crusticola</name>
    <dbReference type="NCBI Taxonomy" id="1770526"/>
    <lineage>
        <taxon>Bacteria</taxon>
        <taxon>Pseudomonadati</taxon>
        <taxon>Bacteroidota</taxon>
        <taxon>Cytophagia</taxon>
        <taxon>Cytophagales</taxon>
        <taxon>Hymenobacteraceae</taxon>
        <taxon>Hymenobacter</taxon>
    </lineage>
</organism>
<evidence type="ECO:0000313" key="3">
    <source>
        <dbReference type="Proteomes" id="UP000194873"/>
    </source>
</evidence>
<dbReference type="RefSeq" id="WP_086593943.1">
    <property type="nucleotide sequence ID" value="NZ_MTSE01000004.1"/>
</dbReference>
<proteinExistence type="predicted"/>
<accession>A0A243WGL4</accession>
<feature type="region of interest" description="Disordered" evidence="1">
    <location>
        <begin position="71"/>
        <end position="139"/>
    </location>
</feature>
<keyword evidence="3" id="KW-1185">Reference proteome</keyword>
<name>A0A243WGL4_9BACT</name>
<evidence type="ECO:0000256" key="1">
    <source>
        <dbReference type="SAM" id="MobiDB-lite"/>
    </source>
</evidence>
<feature type="compositionally biased region" description="Basic and acidic residues" evidence="1">
    <location>
        <begin position="125"/>
        <end position="139"/>
    </location>
</feature>
<dbReference type="Proteomes" id="UP000194873">
    <property type="component" value="Unassembled WGS sequence"/>
</dbReference>
<feature type="compositionally biased region" description="Basic and acidic residues" evidence="1">
    <location>
        <begin position="75"/>
        <end position="99"/>
    </location>
</feature>
<comment type="caution">
    <text evidence="2">The sequence shown here is derived from an EMBL/GenBank/DDBJ whole genome shotgun (WGS) entry which is preliminary data.</text>
</comment>
<reference evidence="2 3" key="1">
    <citation type="submission" date="2017-01" db="EMBL/GenBank/DDBJ databases">
        <title>A new Hymenobacter.</title>
        <authorList>
            <person name="Liang Y."/>
            <person name="Feng F."/>
        </authorList>
    </citation>
    <scope>NUCLEOTIDE SEQUENCE [LARGE SCALE GENOMIC DNA]</scope>
    <source>
        <strain evidence="2">MIMBbqt21</strain>
    </source>
</reference>
<dbReference type="OrthoDB" id="853708at2"/>
<dbReference type="EMBL" id="MTSE01000004">
    <property type="protein sequence ID" value="OUJ74091.1"/>
    <property type="molecule type" value="Genomic_DNA"/>
</dbReference>
<protein>
    <recommendedName>
        <fullName evidence="4">Periplasmic heavy metal sensor</fullName>
    </recommendedName>
</protein>
<dbReference type="AlphaFoldDB" id="A0A243WGL4"/>